<evidence type="ECO:0000256" key="2">
    <source>
        <dbReference type="ARBA" id="ARBA00009897"/>
    </source>
</evidence>
<dbReference type="PROSITE" id="PS51986">
    <property type="entry name" value="GS_BETA_GRASP"/>
    <property type="match status" value="1"/>
</dbReference>
<dbReference type="GO" id="GO:0005737">
    <property type="term" value="C:cytoplasm"/>
    <property type="evidence" value="ECO:0007669"/>
    <property type="project" value="UniProtKB-SubCell"/>
</dbReference>
<dbReference type="Proteomes" id="UP000326759">
    <property type="component" value="Unassembled WGS sequence"/>
</dbReference>
<dbReference type="Gene3D" id="3.10.20.70">
    <property type="entry name" value="Glutamine synthetase, N-terminal domain"/>
    <property type="match status" value="1"/>
</dbReference>
<dbReference type="Pfam" id="PF00120">
    <property type="entry name" value="Gln-synt_C"/>
    <property type="match status" value="1"/>
</dbReference>
<dbReference type="FunFam" id="3.30.590.10:FF:000011">
    <property type="entry name" value="Glutamine synthetase"/>
    <property type="match status" value="1"/>
</dbReference>
<dbReference type="GO" id="GO:0005524">
    <property type="term" value="F:ATP binding"/>
    <property type="evidence" value="ECO:0007669"/>
    <property type="project" value="UniProtKB-KW"/>
</dbReference>
<dbReference type="SUPFAM" id="SSF54368">
    <property type="entry name" value="Glutamine synthetase, N-terminal domain"/>
    <property type="match status" value="1"/>
</dbReference>
<comment type="subcellular location">
    <subcellularLocation>
        <location evidence="1">Cytoplasm</location>
    </subcellularLocation>
</comment>
<evidence type="ECO:0000256" key="8">
    <source>
        <dbReference type="ARBA" id="ARBA00049436"/>
    </source>
</evidence>
<dbReference type="GO" id="GO:0006542">
    <property type="term" value="P:glutamine biosynthetic process"/>
    <property type="evidence" value="ECO:0007669"/>
    <property type="project" value="InterPro"/>
</dbReference>
<dbReference type="SUPFAM" id="SSF55931">
    <property type="entry name" value="Glutamine synthetase/guanido kinase"/>
    <property type="match status" value="1"/>
</dbReference>
<dbReference type="InterPro" id="IPR014746">
    <property type="entry name" value="Gln_synth/guanido_kin_cat_dom"/>
</dbReference>
<evidence type="ECO:0000256" key="1">
    <source>
        <dbReference type="ARBA" id="ARBA00004496"/>
    </source>
</evidence>
<evidence type="ECO:0000256" key="7">
    <source>
        <dbReference type="ARBA" id="ARBA00022840"/>
    </source>
</evidence>
<comment type="caution">
    <text evidence="13">The sequence shown here is derived from an EMBL/GenBank/DDBJ whole genome shotgun (WGS) entry which is preliminary data.</text>
</comment>
<comment type="similarity">
    <text evidence="2 9 10">Belongs to the glutamine synthetase family.</text>
</comment>
<dbReference type="Gene3D" id="3.30.590.10">
    <property type="entry name" value="Glutamine synthetase/guanido kinase, catalytic domain"/>
    <property type="match status" value="1"/>
</dbReference>
<dbReference type="PANTHER" id="PTHR20852:SF57">
    <property type="entry name" value="GLUTAMINE SYNTHETASE 2 CYTOPLASMIC"/>
    <property type="match status" value="1"/>
</dbReference>
<accession>A0A5N5T7M2</accession>
<evidence type="ECO:0000256" key="6">
    <source>
        <dbReference type="ARBA" id="ARBA00022741"/>
    </source>
</evidence>
<gene>
    <name evidence="13" type="primary">GLNA_2</name>
    <name evidence="13" type="ORF">Anas_11750</name>
</gene>
<evidence type="ECO:0000256" key="3">
    <source>
        <dbReference type="ARBA" id="ARBA00012937"/>
    </source>
</evidence>
<name>A0A5N5T7M2_9CRUS</name>
<protein>
    <recommendedName>
        <fullName evidence="3">glutamine synthetase</fullName>
        <ecNumber evidence="3">6.3.1.2</ecNumber>
    </recommendedName>
</protein>
<keyword evidence="5" id="KW-0436">Ligase</keyword>
<sequence length="362" mass="40661">MVSVFEAHHGALDRYLRLQTNSERIQVLYVWIDGTGENVRAKTRTLDFIPNSPSQLPIWNFDGSSTGQAEGSNSDVYLYPVTLYRDPFRLGNNKIVLCETYKYNKLPTDTNHRHHCLKAMKKVENFKPWFGMEQEYTLMDTDGHPYGWPKNGYPAPQGPYYCSVGASKSHGRDIVESHYRACLYAGVNISGVNAESLPSQWEFQIGPCEGISAGDDLWMGRYLLHRVAEDFEVAVSLDPKPVPGNWSGAGLHCNFSTKAMRAEGGFKEIEKAIEKLSLKHDLHLSLYDPNGGEDNRRRLVGRNEAPSIKGFTSGIANRNATIRIPRSVADSEKGYLEDRRPSSNADPYQVSEILVNTVLINE</sequence>
<dbReference type="EMBL" id="SEYY01008119">
    <property type="protein sequence ID" value="KAB7502267.1"/>
    <property type="molecule type" value="Genomic_DNA"/>
</dbReference>
<evidence type="ECO:0000313" key="13">
    <source>
        <dbReference type="EMBL" id="KAB7502267.1"/>
    </source>
</evidence>
<dbReference type="AlphaFoldDB" id="A0A5N5T7M2"/>
<feature type="domain" description="GS beta-grasp" evidence="11">
    <location>
        <begin position="23"/>
        <end position="105"/>
    </location>
</feature>
<evidence type="ECO:0000313" key="14">
    <source>
        <dbReference type="Proteomes" id="UP000326759"/>
    </source>
</evidence>
<dbReference type="PANTHER" id="PTHR20852">
    <property type="entry name" value="GLUTAMINE SYNTHETASE"/>
    <property type="match status" value="1"/>
</dbReference>
<dbReference type="FunFam" id="3.10.20.70:FF:000004">
    <property type="entry name" value="Glutamine synthetase"/>
    <property type="match status" value="1"/>
</dbReference>
<evidence type="ECO:0000256" key="5">
    <source>
        <dbReference type="ARBA" id="ARBA00022598"/>
    </source>
</evidence>
<dbReference type="SMART" id="SM01230">
    <property type="entry name" value="Gln-synt_C"/>
    <property type="match status" value="1"/>
</dbReference>
<dbReference type="Pfam" id="PF03951">
    <property type="entry name" value="Gln-synt_N"/>
    <property type="match status" value="1"/>
</dbReference>
<dbReference type="InterPro" id="IPR050292">
    <property type="entry name" value="Glutamine_Synthetase"/>
</dbReference>
<comment type="catalytic activity">
    <reaction evidence="8">
        <text>L-glutamate + NH4(+) + ATP = L-glutamine + ADP + phosphate + H(+)</text>
        <dbReference type="Rhea" id="RHEA:16169"/>
        <dbReference type="ChEBI" id="CHEBI:15378"/>
        <dbReference type="ChEBI" id="CHEBI:28938"/>
        <dbReference type="ChEBI" id="CHEBI:29985"/>
        <dbReference type="ChEBI" id="CHEBI:30616"/>
        <dbReference type="ChEBI" id="CHEBI:43474"/>
        <dbReference type="ChEBI" id="CHEBI:58359"/>
        <dbReference type="ChEBI" id="CHEBI:456216"/>
        <dbReference type="EC" id="6.3.1.2"/>
    </reaction>
</comment>
<keyword evidence="6" id="KW-0547">Nucleotide-binding</keyword>
<dbReference type="GO" id="GO:0004356">
    <property type="term" value="F:glutamine synthetase activity"/>
    <property type="evidence" value="ECO:0007669"/>
    <property type="project" value="UniProtKB-EC"/>
</dbReference>
<evidence type="ECO:0000259" key="11">
    <source>
        <dbReference type="PROSITE" id="PS51986"/>
    </source>
</evidence>
<dbReference type="PROSITE" id="PS00180">
    <property type="entry name" value="GLNA_1"/>
    <property type="match status" value="1"/>
</dbReference>
<evidence type="ECO:0000256" key="4">
    <source>
        <dbReference type="ARBA" id="ARBA00022490"/>
    </source>
</evidence>
<feature type="domain" description="GS catalytic" evidence="12">
    <location>
        <begin position="112"/>
        <end position="362"/>
    </location>
</feature>
<proteinExistence type="inferred from homology"/>
<dbReference type="PROSITE" id="PS51987">
    <property type="entry name" value="GS_CATALYTIC"/>
    <property type="match status" value="1"/>
</dbReference>
<dbReference type="OrthoDB" id="1936100at2759"/>
<keyword evidence="7" id="KW-0067">ATP-binding</keyword>
<dbReference type="InterPro" id="IPR027302">
    <property type="entry name" value="Gln_synth_N_conserv_site"/>
</dbReference>
<evidence type="ECO:0000259" key="12">
    <source>
        <dbReference type="PROSITE" id="PS51987"/>
    </source>
</evidence>
<evidence type="ECO:0000256" key="10">
    <source>
        <dbReference type="RuleBase" id="RU000384"/>
    </source>
</evidence>
<dbReference type="InterPro" id="IPR008147">
    <property type="entry name" value="Gln_synt_N"/>
</dbReference>
<organism evidence="13 14">
    <name type="scientific">Armadillidium nasatum</name>
    <dbReference type="NCBI Taxonomy" id="96803"/>
    <lineage>
        <taxon>Eukaryota</taxon>
        <taxon>Metazoa</taxon>
        <taxon>Ecdysozoa</taxon>
        <taxon>Arthropoda</taxon>
        <taxon>Crustacea</taxon>
        <taxon>Multicrustacea</taxon>
        <taxon>Malacostraca</taxon>
        <taxon>Eumalacostraca</taxon>
        <taxon>Peracarida</taxon>
        <taxon>Isopoda</taxon>
        <taxon>Oniscidea</taxon>
        <taxon>Crinocheta</taxon>
        <taxon>Armadillidiidae</taxon>
        <taxon>Armadillidium</taxon>
    </lineage>
</organism>
<evidence type="ECO:0000256" key="9">
    <source>
        <dbReference type="PROSITE-ProRule" id="PRU01330"/>
    </source>
</evidence>
<dbReference type="EC" id="6.3.1.2" evidence="3"/>
<dbReference type="InterPro" id="IPR008146">
    <property type="entry name" value="Gln_synth_cat_dom"/>
</dbReference>
<dbReference type="InterPro" id="IPR036651">
    <property type="entry name" value="Gln_synt_N_sf"/>
</dbReference>
<keyword evidence="4" id="KW-0963">Cytoplasm</keyword>
<reference evidence="13 14" key="1">
    <citation type="journal article" date="2019" name="PLoS Biol.">
        <title>Sex chromosomes control vertical transmission of feminizing Wolbachia symbionts in an isopod.</title>
        <authorList>
            <person name="Becking T."/>
            <person name="Chebbi M.A."/>
            <person name="Giraud I."/>
            <person name="Moumen B."/>
            <person name="Laverre T."/>
            <person name="Caubet Y."/>
            <person name="Peccoud J."/>
            <person name="Gilbert C."/>
            <person name="Cordaux R."/>
        </authorList>
    </citation>
    <scope>NUCLEOTIDE SEQUENCE [LARGE SCALE GENOMIC DNA]</scope>
    <source>
        <strain evidence="13">ANa2</strain>
        <tissue evidence="13">Whole body excluding digestive tract and cuticle</tissue>
    </source>
</reference>
<keyword evidence="14" id="KW-1185">Reference proteome</keyword>